<dbReference type="GO" id="GO:0005737">
    <property type="term" value="C:cytoplasm"/>
    <property type="evidence" value="ECO:0007669"/>
    <property type="project" value="UniProtKB-SubCell"/>
</dbReference>
<evidence type="ECO:0000256" key="2">
    <source>
        <dbReference type="ARBA" id="ARBA00022490"/>
    </source>
</evidence>
<organism evidence="6 7">
    <name type="scientific">Lucilia cuprina</name>
    <name type="common">Green bottle fly</name>
    <name type="synonym">Australian sheep blowfly</name>
    <dbReference type="NCBI Taxonomy" id="7375"/>
    <lineage>
        <taxon>Eukaryota</taxon>
        <taxon>Metazoa</taxon>
        <taxon>Ecdysozoa</taxon>
        <taxon>Arthropoda</taxon>
        <taxon>Hexapoda</taxon>
        <taxon>Insecta</taxon>
        <taxon>Pterygota</taxon>
        <taxon>Neoptera</taxon>
        <taxon>Endopterygota</taxon>
        <taxon>Diptera</taxon>
        <taxon>Brachycera</taxon>
        <taxon>Muscomorpha</taxon>
        <taxon>Oestroidea</taxon>
        <taxon>Calliphoridae</taxon>
        <taxon>Luciliinae</taxon>
        <taxon>Lucilia</taxon>
    </lineage>
</organism>
<keyword evidence="3" id="KW-0521">NADP</keyword>
<dbReference type="Pfam" id="PF00106">
    <property type="entry name" value="adh_short"/>
    <property type="match status" value="1"/>
</dbReference>
<evidence type="ECO:0000256" key="5">
    <source>
        <dbReference type="SAM" id="Coils"/>
    </source>
</evidence>
<proteinExistence type="predicted"/>
<evidence type="ECO:0000256" key="4">
    <source>
        <dbReference type="ARBA" id="ARBA00023002"/>
    </source>
</evidence>
<reference evidence="6 7" key="1">
    <citation type="journal article" date="2015" name="Nat. Commun.">
        <title>Lucilia cuprina genome unlocks parasitic fly biology to underpin future interventions.</title>
        <authorList>
            <person name="Anstead C.A."/>
            <person name="Korhonen P.K."/>
            <person name="Young N.D."/>
            <person name="Hall R.S."/>
            <person name="Jex A.R."/>
            <person name="Murali S.C."/>
            <person name="Hughes D.S."/>
            <person name="Lee S.F."/>
            <person name="Perry T."/>
            <person name="Stroehlein A.J."/>
            <person name="Ansell B.R."/>
            <person name="Breugelmans B."/>
            <person name="Hofmann A."/>
            <person name="Qu J."/>
            <person name="Dugan S."/>
            <person name="Lee S.L."/>
            <person name="Chao H."/>
            <person name="Dinh H."/>
            <person name="Han Y."/>
            <person name="Doddapaneni H.V."/>
            <person name="Worley K.C."/>
            <person name="Muzny D.M."/>
            <person name="Ioannidis P."/>
            <person name="Waterhouse R.M."/>
            <person name="Zdobnov E.M."/>
            <person name="James P.J."/>
            <person name="Bagnall N.H."/>
            <person name="Kotze A.C."/>
            <person name="Gibbs R.A."/>
            <person name="Richards S."/>
            <person name="Batterham P."/>
            <person name="Gasser R.B."/>
        </authorList>
    </citation>
    <scope>NUCLEOTIDE SEQUENCE [LARGE SCALE GENOMIC DNA]</scope>
    <source>
        <strain evidence="6 7">LS</strain>
        <tissue evidence="6">Full body</tissue>
    </source>
</reference>
<dbReference type="Proteomes" id="UP000037069">
    <property type="component" value="Unassembled WGS sequence"/>
</dbReference>
<keyword evidence="2" id="KW-0963">Cytoplasm</keyword>
<dbReference type="STRING" id="7375.A0A0L0C2B0"/>
<feature type="coiled-coil region" evidence="5">
    <location>
        <begin position="44"/>
        <end position="78"/>
    </location>
</feature>
<dbReference type="EMBL" id="JRES01000984">
    <property type="protein sequence ID" value="KNC26460.1"/>
    <property type="molecule type" value="Genomic_DNA"/>
</dbReference>
<comment type="subcellular location">
    <subcellularLocation>
        <location evidence="1">Cytoplasm</location>
    </subcellularLocation>
</comment>
<evidence type="ECO:0000313" key="7">
    <source>
        <dbReference type="Proteomes" id="UP000037069"/>
    </source>
</evidence>
<protein>
    <recommendedName>
        <fullName evidence="8">Sepiapterin reductase</fullName>
    </recommendedName>
</protein>
<accession>A0A0L0C2B0</accession>
<sequence>MSSKRMDLNKMCFFVLSGVSNPLGKELAVEMCRRFKAGSVAMLIDGDEQNLQEIRKEIEALERNIQVVCCNLNDWQQADYNLFHNILSTVLSHEVNGSKQFELAFIVHNEGNAATHMLMEPENIESWKSYVQQNLYAPIALNQEFIKCQQLHGLPKLMININSSLWIQPMIFKSLLCSSRKARDMYFRSVAAEEAANGVIAMNYGPGIFESHKPVYDCNNNIIDIEDLVGDNKILKLPRVEPLQTTLKLINILEETSFISGHDVDYYDTYNL</sequence>
<comment type="caution">
    <text evidence="6">The sequence shown here is derived from an EMBL/GenBank/DDBJ whole genome shotgun (WGS) entry which is preliminary data.</text>
</comment>
<dbReference type="AlphaFoldDB" id="A0A0L0C2B0"/>
<evidence type="ECO:0000256" key="1">
    <source>
        <dbReference type="ARBA" id="ARBA00004496"/>
    </source>
</evidence>
<evidence type="ECO:0000256" key="3">
    <source>
        <dbReference type="ARBA" id="ARBA00022857"/>
    </source>
</evidence>
<keyword evidence="4" id="KW-0560">Oxidoreductase</keyword>
<evidence type="ECO:0008006" key="8">
    <source>
        <dbReference type="Google" id="ProtNLM"/>
    </source>
</evidence>
<gene>
    <name evidence="6" type="ORF">FF38_08590</name>
</gene>
<dbReference type="InterPro" id="IPR036291">
    <property type="entry name" value="NAD(P)-bd_dom_sf"/>
</dbReference>
<dbReference type="SUPFAM" id="SSF51735">
    <property type="entry name" value="NAD(P)-binding Rossmann-fold domains"/>
    <property type="match status" value="1"/>
</dbReference>
<name>A0A0L0C2B0_LUCCU</name>
<keyword evidence="5" id="KW-0175">Coiled coil</keyword>
<dbReference type="PANTHER" id="PTHR44085">
    <property type="entry name" value="SEPIAPTERIN REDUCTASE"/>
    <property type="match status" value="1"/>
</dbReference>
<keyword evidence="7" id="KW-1185">Reference proteome</keyword>
<dbReference type="PANTHER" id="PTHR44085:SF2">
    <property type="entry name" value="SEPIAPTERIN REDUCTASE"/>
    <property type="match status" value="1"/>
</dbReference>
<dbReference type="OrthoDB" id="153074at2759"/>
<dbReference type="GO" id="GO:0004757">
    <property type="term" value="F:sepiapterin reductase (NADP+) activity"/>
    <property type="evidence" value="ECO:0007669"/>
    <property type="project" value="TreeGrafter"/>
</dbReference>
<evidence type="ECO:0000313" key="6">
    <source>
        <dbReference type="EMBL" id="KNC26460.1"/>
    </source>
</evidence>
<dbReference type="OMA" id="MYFRSMA"/>
<dbReference type="InterPro" id="IPR002347">
    <property type="entry name" value="SDR_fam"/>
</dbReference>
<dbReference type="InterPro" id="IPR051721">
    <property type="entry name" value="Biopterin_syn/organic_redct"/>
</dbReference>
<dbReference type="Gene3D" id="3.40.50.720">
    <property type="entry name" value="NAD(P)-binding Rossmann-like Domain"/>
    <property type="match status" value="1"/>
</dbReference>
<dbReference type="GO" id="GO:0006729">
    <property type="term" value="P:tetrahydrobiopterin biosynthetic process"/>
    <property type="evidence" value="ECO:0007669"/>
    <property type="project" value="TreeGrafter"/>
</dbReference>